<protein>
    <submittedName>
        <fullName evidence="1">Uncharacterized protein</fullName>
    </submittedName>
</protein>
<proteinExistence type="predicted"/>
<reference evidence="1" key="1">
    <citation type="submission" date="2023-10" db="EMBL/GenBank/DDBJ databases">
        <authorList>
            <person name="Rodriguez Cubillos JULIANA M."/>
            <person name="De Vega J."/>
        </authorList>
    </citation>
    <scope>NUCLEOTIDE SEQUENCE</scope>
</reference>
<sequence length="90" mass="10249">MLGLKISMLTRLESKNSEQEKQQEQVEEQEQKAYSKFLSISIHQSSVVHELESKKEAPHKGEGEGSSSVVDELENLEKDSKDDSPYQPWS</sequence>
<comment type="caution">
    <text evidence="1">The sequence shown here is derived from an EMBL/GenBank/DDBJ whole genome shotgun (WGS) entry which is preliminary data.</text>
</comment>
<evidence type="ECO:0000313" key="1">
    <source>
        <dbReference type="EMBL" id="CAJ2637326.1"/>
    </source>
</evidence>
<evidence type="ECO:0000313" key="2">
    <source>
        <dbReference type="Proteomes" id="UP001177021"/>
    </source>
</evidence>
<dbReference type="EMBL" id="CASHSV030000013">
    <property type="protein sequence ID" value="CAJ2637326.1"/>
    <property type="molecule type" value="Genomic_DNA"/>
</dbReference>
<accession>A0ACB0IXK1</accession>
<organism evidence="1 2">
    <name type="scientific">Trifolium pratense</name>
    <name type="common">Red clover</name>
    <dbReference type="NCBI Taxonomy" id="57577"/>
    <lineage>
        <taxon>Eukaryota</taxon>
        <taxon>Viridiplantae</taxon>
        <taxon>Streptophyta</taxon>
        <taxon>Embryophyta</taxon>
        <taxon>Tracheophyta</taxon>
        <taxon>Spermatophyta</taxon>
        <taxon>Magnoliopsida</taxon>
        <taxon>eudicotyledons</taxon>
        <taxon>Gunneridae</taxon>
        <taxon>Pentapetalae</taxon>
        <taxon>rosids</taxon>
        <taxon>fabids</taxon>
        <taxon>Fabales</taxon>
        <taxon>Fabaceae</taxon>
        <taxon>Papilionoideae</taxon>
        <taxon>50 kb inversion clade</taxon>
        <taxon>NPAAA clade</taxon>
        <taxon>Hologalegina</taxon>
        <taxon>IRL clade</taxon>
        <taxon>Trifolieae</taxon>
        <taxon>Trifolium</taxon>
    </lineage>
</organism>
<gene>
    <name evidence="1" type="ORF">MILVUS5_LOCUS7695</name>
</gene>
<name>A0ACB0IXK1_TRIPR</name>
<dbReference type="Proteomes" id="UP001177021">
    <property type="component" value="Unassembled WGS sequence"/>
</dbReference>
<keyword evidence="2" id="KW-1185">Reference proteome</keyword>